<evidence type="ECO:0000256" key="4">
    <source>
        <dbReference type="ARBA" id="ARBA00023163"/>
    </source>
</evidence>
<evidence type="ECO:0000259" key="8">
    <source>
        <dbReference type="SMART" id="SM00738"/>
    </source>
</evidence>
<dbReference type="NCBIfam" id="TIGR00922">
    <property type="entry name" value="nusG"/>
    <property type="match status" value="1"/>
</dbReference>
<dbReference type="SMART" id="SM00738">
    <property type="entry name" value="NGN"/>
    <property type="match status" value="1"/>
</dbReference>
<dbReference type="InterPro" id="IPR001062">
    <property type="entry name" value="Transcrpt_antiterm_NusG"/>
</dbReference>
<dbReference type="Pfam" id="PF00467">
    <property type="entry name" value="KOW"/>
    <property type="match status" value="1"/>
</dbReference>
<dbReference type="PANTHER" id="PTHR30265">
    <property type="entry name" value="RHO-INTERACTING TRANSCRIPTION TERMINATION FACTOR NUSG"/>
    <property type="match status" value="1"/>
</dbReference>
<dbReference type="PANTHER" id="PTHR30265:SF2">
    <property type="entry name" value="TRANSCRIPTION TERMINATION_ANTITERMINATION PROTEIN NUSG"/>
    <property type="match status" value="1"/>
</dbReference>
<dbReference type="Gene3D" id="2.30.30.30">
    <property type="match status" value="1"/>
</dbReference>
<keyword evidence="11" id="KW-1185">Reference proteome</keyword>
<evidence type="ECO:0000256" key="6">
    <source>
        <dbReference type="NCBIfam" id="TIGR00922"/>
    </source>
</evidence>
<name>A0A316E0H1_9BACT</name>
<dbReference type="Gene3D" id="3.30.70.940">
    <property type="entry name" value="NusG, N-terminal domain"/>
    <property type="match status" value="1"/>
</dbReference>
<evidence type="ECO:0000313" key="11">
    <source>
        <dbReference type="Proteomes" id="UP000245489"/>
    </source>
</evidence>
<dbReference type="RefSeq" id="WP_109744003.1">
    <property type="nucleotide sequence ID" value="NZ_QGGO01000018.1"/>
</dbReference>
<evidence type="ECO:0000256" key="1">
    <source>
        <dbReference type="ARBA" id="ARBA00022472"/>
    </source>
</evidence>
<accession>A0A316E0H1</accession>
<dbReference type="HAMAP" id="MF_00948">
    <property type="entry name" value="NusG"/>
    <property type="match status" value="1"/>
</dbReference>
<comment type="function">
    <text evidence="5 7">Participates in transcription elongation, termination and antitermination.</text>
</comment>
<evidence type="ECO:0000256" key="2">
    <source>
        <dbReference type="ARBA" id="ARBA00022814"/>
    </source>
</evidence>
<evidence type="ECO:0000256" key="7">
    <source>
        <dbReference type="RuleBase" id="RU000538"/>
    </source>
</evidence>
<comment type="similarity">
    <text evidence="5 7">Belongs to the NusG family.</text>
</comment>
<dbReference type="GO" id="GO:0005829">
    <property type="term" value="C:cytosol"/>
    <property type="evidence" value="ECO:0007669"/>
    <property type="project" value="TreeGrafter"/>
</dbReference>
<dbReference type="EMBL" id="QGGO01000018">
    <property type="protein sequence ID" value="PWK23042.1"/>
    <property type="molecule type" value="Genomic_DNA"/>
</dbReference>
<protein>
    <recommendedName>
        <fullName evidence="5 6">Transcription termination/antitermination protein NusG</fullName>
    </recommendedName>
</protein>
<keyword evidence="2 5" id="KW-0889">Transcription antitermination</keyword>
<proteinExistence type="inferred from homology"/>
<dbReference type="CDD" id="cd06091">
    <property type="entry name" value="KOW_NusG"/>
    <property type="match status" value="1"/>
</dbReference>
<dbReference type="InterPro" id="IPR036735">
    <property type="entry name" value="NGN_dom_sf"/>
</dbReference>
<dbReference type="InterPro" id="IPR047050">
    <property type="entry name" value="NGN"/>
</dbReference>
<keyword evidence="1 5" id="KW-0806">Transcription termination</keyword>
<dbReference type="GO" id="GO:0006353">
    <property type="term" value="P:DNA-templated transcription termination"/>
    <property type="evidence" value="ECO:0007669"/>
    <property type="project" value="UniProtKB-UniRule"/>
</dbReference>
<feature type="domain" description="KOW" evidence="9">
    <location>
        <begin position="130"/>
        <end position="157"/>
    </location>
</feature>
<keyword evidence="4 5" id="KW-0804">Transcription</keyword>
<dbReference type="Proteomes" id="UP000245489">
    <property type="component" value="Unassembled WGS sequence"/>
</dbReference>
<dbReference type="InterPro" id="IPR043425">
    <property type="entry name" value="NusG-like"/>
</dbReference>
<organism evidence="10 11">
    <name type="scientific">Arcicella aurantiaca</name>
    <dbReference type="NCBI Taxonomy" id="591202"/>
    <lineage>
        <taxon>Bacteria</taxon>
        <taxon>Pseudomonadati</taxon>
        <taxon>Bacteroidota</taxon>
        <taxon>Cytophagia</taxon>
        <taxon>Cytophagales</taxon>
        <taxon>Flectobacillaceae</taxon>
        <taxon>Arcicella</taxon>
    </lineage>
</organism>
<dbReference type="GO" id="GO:0031564">
    <property type="term" value="P:transcription antitermination"/>
    <property type="evidence" value="ECO:0007669"/>
    <property type="project" value="UniProtKB-UniRule"/>
</dbReference>
<dbReference type="GO" id="GO:0006354">
    <property type="term" value="P:DNA-templated transcription elongation"/>
    <property type="evidence" value="ECO:0007669"/>
    <property type="project" value="UniProtKB-UniRule"/>
</dbReference>
<dbReference type="InterPro" id="IPR008991">
    <property type="entry name" value="Translation_prot_SH3-like_sf"/>
</dbReference>
<dbReference type="CDD" id="cd09891">
    <property type="entry name" value="NGN_Bact_1"/>
    <property type="match status" value="1"/>
</dbReference>
<dbReference type="GO" id="GO:0032784">
    <property type="term" value="P:regulation of DNA-templated transcription elongation"/>
    <property type="evidence" value="ECO:0007669"/>
    <property type="project" value="InterPro"/>
</dbReference>
<dbReference type="OrthoDB" id="9809075at2"/>
<dbReference type="AlphaFoldDB" id="A0A316E0H1"/>
<evidence type="ECO:0000313" key="10">
    <source>
        <dbReference type="EMBL" id="PWK23042.1"/>
    </source>
</evidence>
<dbReference type="InterPro" id="IPR006645">
    <property type="entry name" value="NGN-like_dom"/>
</dbReference>
<gene>
    <name evidence="5" type="primary">nusG</name>
    <name evidence="10" type="ORF">LV89_03310</name>
</gene>
<dbReference type="InterPro" id="IPR014722">
    <property type="entry name" value="Rib_uL2_dom2"/>
</dbReference>
<dbReference type="SMART" id="SM00739">
    <property type="entry name" value="KOW"/>
    <property type="match status" value="1"/>
</dbReference>
<dbReference type="InterPro" id="IPR005824">
    <property type="entry name" value="KOW"/>
</dbReference>
<reference evidence="10 11" key="1">
    <citation type="submission" date="2018-05" db="EMBL/GenBank/DDBJ databases">
        <title>Genomic Encyclopedia of Archaeal and Bacterial Type Strains, Phase II (KMG-II): from individual species to whole genera.</title>
        <authorList>
            <person name="Goeker M."/>
        </authorList>
    </citation>
    <scope>NUCLEOTIDE SEQUENCE [LARGE SCALE GENOMIC DNA]</scope>
    <source>
        <strain evidence="10 11">DSM 22214</strain>
    </source>
</reference>
<comment type="caution">
    <text evidence="10">The sequence shown here is derived from an EMBL/GenBank/DDBJ whole genome shotgun (WGS) entry which is preliminary data.</text>
</comment>
<dbReference type="SUPFAM" id="SSF50104">
    <property type="entry name" value="Translation proteins SH3-like domain"/>
    <property type="match status" value="1"/>
</dbReference>
<dbReference type="Pfam" id="PF02357">
    <property type="entry name" value="NusG"/>
    <property type="match status" value="1"/>
</dbReference>
<dbReference type="SUPFAM" id="SSF82679">
    <property type="entry name" value="N-utilization substance G protein NusG, N-terminal domain"/>
    <property type="match status" value="1"/>
</dbReference>
<feature type="domain" description="NusG-like N-terminal" evidence="8">
    <location>
        <begin position="3"/>
        <end position="117"/>
    </location>
</feature>
<dbReference type="PRINTS" id="PR00338">
    <property type="entry name" value="NUSGTNSCPFCT"/>
</dbReference>
<keyword evidence="3 5" id="KW-0805">Transcription regulation</keyword>
<evidence type="ECO:0000259" key="9">
    <source>
        <dbReference type="SMART" id="SM00739"/>
    </source>
</evidence>
<sequence length="183" mass="20602">MAETNWYVLRAVSGQEKKIRTYLENEITRQGLEDYIPQIIIPTEKIFEMRNGKKVVREKTLFAGYIFVEADIKYGEVAHLITSMPGVIGFLSWNDGKTSKTPIPLRAGEIKRILGKIDEVAVIEESSSLSFSKGETVKVIDGAFSGFDATVSEIFDDKKKLNVVVKIFGRDTPMELSYSQVEK</sequence>
<evidence type="ECO:0000256" key="5">
    <source>
        <dbReference type="HAMAP-Rule" id="MF_00948"/>
    </source>
</evidence>
<evidence type="ECO:0000256" key="3">
    <source>
        <dbReference type="ARBA" id="ARBA00023015"/>
    </source>
</evidence>